<evidence type="ECO:0000256" key="1">
    <source>
        <dbReference type="SAM" id="Phobius"/>
    </source>
</evidence>
<organism evidence="2 3">
    <name type="scientific">Eumeta variegata</name>
    <name type="common">Bagworm moth</name>
    <name type="synonym">Eumeta japonica</name>
    <dbReference type="NCBI Taxonomy" id="151549"/>
    <lineage>
        <taxon>Eukaryota</taxon>
        <taxon>Metazoa</taxon>
        <taxon>Ecdysozoa</taxon>
        <taxon>Arthropoda</taxon>
        <taxon>Hexapoda</taxon>
        <taxon>Insecta</taxon>
        <taxon>Pterygota</taxon>
        <taxon>Neoptera</taxon>
        <taxon>Endopterygota</taxon>
        <taxon>Lepidoptera</taxon>
        <taxon>Glossata</taxon>
        <taxon>Ditrysia</taxon>
        <taxon>Tineoidea</taxon>
        <taxon>Psychidae</taxon>
        <taxon>Oiketicinae</taxon>
        <taxon>Eumeta</taxon>
    </lineage>
</organism>
<feature type="transmembrane region" description="Helical" evidence="1">
    <location>
        <begin position="66"/>
        <end position="85"/>
    </location>
</feature>
<keyword evidence="3" id="KW-1185">Reference proteome</keyword>
<proteinExistence type="predicted"/>
<keyword evidence="1" id="KW-0812">Transmembrane</keyword>
<sequence>MAVQRSRVLRSGLYRKIPDCDHGGDSKQLPMHAVPAQRAQYNVSYSKIRRLWDGVVWQWDDTDLDIARYVIVLTSPLALSFIGVIHRR</sequence>
<gene>
    <name evidence="2" type="ORF">EVAR_26822_1</name>
</gene>
<dbReference type="AlphaFoldDB" id="A0A4C1WDI9"/>
<dbReference type="EMBL" id="BGZK01000537">
    <property type="protein sequence ID" value="GBP49113.1"/>
    <property type="molecule type" value="Genomic_DNA"/>
</dbReference>
<evidence type="ECO:0000313" key="2">
    <source>
        <dbReference type="EMBL" id="GBP49113.1"/>
    </source>
</evidence>
<dbReference type="OrthoDB" id="1901675at2759"/>
<name>A0A4C1WDI9_EUMVA</name>
<dbReference type="Proteomes" id="UP000299102">
    <property type="component" value="Unassembled WGS sequence"/>
</dbReference>
<reference evidence="2 3" key="1">
    <citation type="journal article" date="2019" name="Commun. Biol.">
        <title>The bagworm genome reveals a unique fibroin gene that provides high tensile strength.</title>
        <authorList>
            <person name="Kono N."/>
            <person name="Nakamura H."/>
            <person name="Ohtoshi R."/>
            <person name="Tomita M."/>
            <person name="Numata K."/>
            <person name="Arakawa K."/>
        </authorList>
    </citation>
    <scope>NUCLEOTIDE SEQUENCE [LARGE SCALE GENOMIC DNA]</scope>
</reference>
<comment type="caution">
    <text evidence="2">The sequence shown here is derived from an EMBL/GenBank/DDBJ whole genome shotgun (WGS) entry which is preliminary data.</text>
</comment>
<protein>
    <submittedName>
        <fullName evidence="2">Uncharacterized protein</fullName>
    </submittedName>
</protein>
<keyword evidence="1" id="KW-1133">Transmembrane helix</keyword>
<accession>A0A4C1WDI9</accession>
<keyword evidence="1" id="KW-0472">Membrane</keyword>
<evidence type="ECO:0000313" key="3">
    <source>
        <dbReference type="Proteomes" id="UP000299102"/>
    </source>
</evidence>